<keyword evidence="3" id="KW-1185">Reference proteome</keyword>
<evidence type="ECO:0000256" key="1">
    <source>
        <dbReference type="SAM" id="SignalP"/>
    </source>
</evidence>
<dbReference type="Proteomes" id="UP001176059">
    <property type="component" value="Unassembled WGS sequence"/>
</dbReference>
<reference evidence="2" key="1">
    <citation type="submission" date="2022-08" db="EMBL/GenBank/DDBJ databases">
        <authorList>
            <consortium name="DOE Joint Genome Institute"/>
            <person name="Min B."/>
            <person name="Sierra-Patev S."/>
            <person name="Naranjo-Ortiz M."/>
            <person name="Looney B."/>
            <person name="Konkel Z."/>
            <person name="Slot J.C."/>
            <person name="Sakamoto Y."/>
            <person name="Steenwyk J.L."/>
            <person name="Rokas A."/>
            <person name="Carro J."/>
            <person name="Camarero S."/>
            <person name="Ferreira P."/>
            <person name="Molpeceres G."/>
            <person name="Ruiz-duenas F.J."/>
            <person name="Serrano A."/>
            <person name="Henrissat B."/>
            <person name="Drula E."/>
            <person name="Hughes K.W."/>
            <person name="Mata J.L."/>
            <person name="Ishikawa N.K."/>
            <person name="Vargas-Isla R."/>
            <person name="Ushijima S."/>
            <person name="Smith C.A."/>
            <person name="Ahrendt S."/>
            <person name="Andreopoulos W."/>
            <person name="He G."/>
            <person name="LaButti K."/>
            <person name="Lipzen A."/>
            <person name="Ng V."/>
            <person name="Riley R."/>
            <person name="Sandor L."/>
            <person name="Barry K."/>
            <person name="Martinez A.T."/>
            <person name="Xiao Y."/>
            <person name="Gibbons J.G."/>
            <person name="Terashima K."/>
            <person name="Hibbett D.S."/>
            <person name="Grigoriev I.V."/>
        </authorList>
    </citation>
    <scope>NUCLEOTIDE SEQUENCE</scope>
    <source>
        <strain evidence="2">ET3784</strain>
    </source>
</reference>
<evidence type="ECO:0000313" key="3">
    <source>
        <dbReference type="Proteomes" id="UP001176059"/>
    </source>
</evidence>
<keyword evidence="1" id="KW-0732">Signal</keyword>
<accession>A0AA38MUJ9</accession>
<organism evidence="2 3">
    <name type="scientific">Lentinula guzmanii</name>
    <dbReference type="NCBI Taxonomy" id="2804957"/>
    <lineage>
        <taxon>Eukaryota</taxon>
        <taxon>Fungi</taxon>
        <taxon>Dikarya</taxon>
        <taxon>Basidiomycota</taxon>
        <taxon>Agaricomycotina</taxon>
        <taxon>Agaricomycetes</taxon>
        <taxon>Agaricomycetidae</taxon>
        <taxon>Agaricales</taxon>
        <taxon>Marasmiineae</taxon>
        <taxon>Omphalotaceae</taxon>
        <taxon>Lentinula</taxon>
    </lineage>
</organism>
<protein>
    <recommendedName>
        <fullName evidence="4">PEBP-like protein</fullName>
    </recommendedName>
</protein>
<feature type="chain" id="PRO_5041287320" description="PEBP-like protein" evidence="1">
    <location>
        <begin position="22"/>
        <end position="199"/>
    </location>
</feature>
<name>A0AA38MUJ9_9AGAR</name>
<reference evidence="2" key="2">
    <citation type="journal article" date="2023" name="Proc. Natl. Acad. Sci. U.S.A.">
        <title>A global phylogenomic analysis of the shiitake genus Lentinula.</title>
        <authorList>
            <person name="Sierra-Patev S."/>
            <person name="Min B."/>
            <person name="Naranjo-Ortiz M."/>
            <person name="Looney B."/>
            <person name="Konkel Z."/>
            <person name="Slot J.C."/>
            <person name="Sakamoto Y."/>
            <person name="Steenwyk J.L."/>
            <person name="Rokas A."/>
            <person name="Carro J."/>
            <person name="Camarero S."/>
            <person name="Ferreira P."/>
            <person name="Molpeceres G."/>
            <person name="Ruiz-Duenas F.J."/>
            <person name="Serrano A."/>
            <person name="Henrissat B."/>
            <person name="Drula E."/>
            <person name="Hughes K.W."/>
            <person name="Mata J.L."/>
            <person name="Ishikawa N.K."/>
            <person name="Vargas-Isla R."/>
            <person name="Ushijima S."/>
            <person name="Smith C.A."/>
            <person name="Donoghue J."/>
            <person name="Ahrendt S."/>
            <person name="Andreopoulos W."/>
            <person name="He G."/>
            <person name="LaButti K."/>
            <person name="Lipzen A."/>
            <person name="Ng V."/>
            <person name="Riley R."/>
            <person name="Sandor L."/>
            <person name="Barry K."/>
            <person name="Martinez A.T."/>
            <person name="Xiao Y."/>
            <person name="Gibbons J.G."/>
            <person name="Terashima K."/>
            <person name="Grigoriev I.V."/>
            <person name="Hibbett D."/>
        </authorList>
    </citation>
    <scope>NUCLEOTIDE SEQUENCE</scope>
    <source>
        <strain evidence="2">ET3784</strain>
    </source>
</reference>
<dbReference type="EMBL" id="JANVFO010000019">
    <property type="protein sequence ID" value="KAJ3733169.1"/>
    <property type="molecule type" value="Genomic_DNA"/>
</dbReference>
<proteinExistence type="predicted"/>
<feature type="signal peptide" evidence="1">
    <location>
        <begin position="1"/>
        <end position="21"/>
    </location>
</feature>
<dbReference type="AlphaFoldDB" id="A0AA38MUJ9"/>
<evidence type="ECO:0000313" key="2">
    <source>
        <dbReference type="EMBL" id="KAJ3733169.1"/>
    </source>
</evidence>
<dbReference type="PROSITE" id="PS51257">
    <property type="entry name" value="PROKAR_LIPOPROTEIN"/>
    <property type="match status" value="1"/>
</dbReference>
<gene>
    <name evidence="2" type="ORF">DFJ43DRAFT_1153530</name>
</gene>
<sequence length="199" mass="22433">MHRALLCVVITLFGLLSIACAVPLQDYTGTQLVSRTQVTASEAPLTITVRFPRDPNNQHAVVLTKDPPPSEHKPPEDQLRAFHKWFSEELNKKIRLVVTNSLNQKFPQAHIVFDPSFPFEDYEWTPDNGRPFHLHLNTVEMISGKAVSRDFVGTMKEVGTECMGSFVRDDLSGNILFPTSKEVEDVKHSPLTVTKAEKH</sequence>
<evidence type="ECO:0008006" key="4">
    <source>
        <dbReference type="Google" id="ProtNLM"/>
    </source>
</evidence>
<comment type="caution">
    <text evidence="2">The sequence shown here is derived from an EMBL/GenBank/DDBJ whole genome shotgun (WGS) entry which is preliminary data.</text>
</comment>